<keyword evidence="1" id="KW-0732">Signal</keyword>
<keyword evidence="3" id="KW-1185">Reference proteome</keyword>
<evidence type="ECO:0000313" key="3">
    <source>
        <dbReference type="Proteomes" id="UP001620626"/>
    </source>
</evidence>
<evidence type="ECO:0000313" key="2">
    <source>
        <dbReference type="EMBL" id="KAL3069141.1"/>
    </source>
</evidence>
<dbReference type="EMBL" id="JBICBT010001397">
    <property type="protein sequence ID" value="KAL3069141.1"/>
    <property type="molecule type" value="Genomic_DNA"/>
</dbReference>
<evidence type="ECO:0008006" key="4">
    <source>
        <dbReference type="Google" id="ProtNLM"/>
    </source>
</evidence>
<comment type="caution">
    <text evidence="2">The sequence shown here is derived from an EMBL/GenBank/DDBJ whole genome shotgun (WGS) entry which is preliminary data.</text>
</comment>
<organism evidence="2 3">
    <name type="scientific">Heterodera trifolii</name>
    <dbReference type="NCBI Taxonomy" id="157864"/>
    <lineage>
        <taxon>Eukaryota</taxon>
        <taxon>Metazoa</taxon>
        <taxon>Ecdysozoa</taxon>
        <taxon>Nematoda</taxon>
        <taxon>Chromadorea</taxon>
        <taxon>Rhabditida</taxon>
        <taxon>Tylenchina</taxon>
        <taxon>Tylenchomorpha</taxon>
        <taxon>Tylenchoidea</taxon>
        <taxon>Heteroderidae</taxon>
        <taxon>Heteroderinae</taxon>
        <taxon>Heterodera</taxon>
    </lineage>
</organism>
<gene>
    <name evidence="2" type="ORF">niasHT_034371</name>
</gene>
<feature type="chain" id="PRO_5044782266" description="ShKT domain-containing protein" evidence="1">
    <location>
        <begin position="22"/>
        <end position="156"/>
    </location>
</feature>
<dbReference type="AlphaFoldDB" id="A0ABD2HRC9"/>
<sequence>MQLKKPSNSLLFPLFSLFAIALQMPSPFLPGVGPGQSYGNCPPGLFADGACATLHVCIDPHERCINGICCQEMDLPFGYASGFPLPAWHHGQIGSIFGGGGVPPCFDLEESCLNFVTHCNVPSVAQVCSQSCGLCHGPFPYGQGQLPYGQPPILTG</sequence>
<protein>
    <recommendedName>
        <fullName evidence="4">ShKT domain-containing protein</fullName>
    </recommendedName>
</protein>
<reference evidence="2 3" key="1">
    <citation type="submission" date="2024-10" db="EMBL/GenBank/DDBJ databases">
        <authorList>
            <person name="Kim D."/>
        </authorList>
    </citation>
    <scope>NUCLEOTIDE SEQUENCE [LARGE SCALE GENOMIC DNA]</scope>
    <source>
        <strain evidence="2">BH-2024</strain>
    </source>
</reference>
<proteinExistence type="predicted"/>
<feature type="signal peptide" evidence="1">
    <location>
        <begin position="1"/>
        <end position="21"/>
    </location>
</feature>
<name>A0ABD2HRC9_9BILA</name>
<dbReference type="Proteomes" id="UP001620626">
    <property type="component" value="Unassembled WGS sequence"/>
</dbReference>
<evidence type="ECO:0000256" key="1">
    <source>
        <dbReference type="SAM" id="SignalP"/>
    </source>
</evidence>
<accession>A0ABD2HRC9</accession>